<dbReference type="PRINTS" id="PR00449">
    <property type="entry name" value="RASTRNSFRMNG"/>
</dbReference>
<dbReference type="PROSITE" id="PS51419">
    <property type="entry name" value="RAB"/>
    <property type="match status" value="1"/>
</dbReference>
<dbReference type="InterPro" id="IPR027417">
    <property type="entry name" value="P-loop_NTPase"/>
</dbReference>
<dbReference type="Gene3D" id="3.40.50.300">
    <property type="entry name" value="P-loop containing nucleotide triphosphate hydrolases"/>
    <property type="match status" value="1"/>
</dbReference>
<dbReference type="PANTHER" id="PTHR47978">
    <property type="match status" value="1"/>
</dbReference>
<reference evidence="3" key="1">
    <citation type="submission" date="2015-08" db="EMBL/GenBank/DDBJ databases">
        <authorList>
            <person name="Babu N.S."/>
            <person name="Beckwith C.J."/>
            <person name="Beseler K.G."/>
            <person name="Brison A."/>
            <person name="Carone J.V."/>
            <person name="Caskin T.P."/>
            <person name="Diamond M."/>
            <person name="Durham M.E."/>
            <person name="Foxe J.M."/>
            <person name="Go M."/>
            <person name="Henderson B.A."/>
            <person name="Jones I.B."/>
            <person name="McGettigan J.A."/>
            <person name="Micheletti S.J."/>
            <person name="Nasrallah M.E."/>
            <person name="Ortiz D."/>
            <person name="Piller C.R."/>
            <person name="Privatt S.R."/>
            <person name="Schneider S.L."/>
            <person name="Sharp S."/>
            <person name="Smith T.C."/>
            <person name="Stanton J.D."/>
            <person name="Ullery H.E."/>
            <person name="Wilson R.J."/>
            <person name="Serrano M.G."/>
            <person name="Buck G."/>
            <person name="Lee V."/>
            <person name="Wang Y."/>
            <person name="Carvalho R."/>
            <person name="Voegtly L."/>
            <person name="Shi R."/>
            <person name="Duckworth R."/>
            <person name="Johnson A."/>
            <person name="Loviza R."/>
            <person name="Walstead R."/>
            <person name="Shah Z."/>
            <person name="Kiflezghi M."/>
            <person name="Wade K."/>
            <person name="Ball S.L."/>
            <person name="Bradley K.W."/>
            <person name="Asai D.J."/>
            <person name="Bowman C.A."/>
            <person name="Russell D.A."/>
            <person name="Pope W.H."/>
            <person name="Jacobs-Sera D."/>
            <person name="Hendrix R.W."/>
            <person name="Hatfull G.F."/>
        </authorList>
    </citation>
    <scope>NUCLEOTIDE SEQUENCE</scope>
</reference>
<keyword evidence="1" id="KW-0547">Nucleotide-binding</keyword>
<dbReference type="InterPro" id="IPR005225">
    <property type="entry name" value="Small_GTP-bd"/>
</dbReference>
<proteinExistence type="predicted"/>
<gene>
    <name evidence="3" type="ORF">g.11366</name>
</gene>
<evidence type="ECO:0000256" key="2">
    <source>
        <dbReference type="SAM" id="MobiDB-lite"/>
    </source>
</evidence>
<organism evidence="3">
    <name type="scientific">Auxenochlorella protothecoides</name>
    <name type="common">Green microalga</name>
    <name type="synonym">Chlorella protothecoides</name>
    <dbReference type="NCBI Taxonomy" id="3075"/>
    <lineage>
        <taxon>Eukaryota</taxon>
        <taxon>Viridiplantae</taxon>
        <taxon>Chlorophyta</taxon>
        <taxon>core chlorophytes</taxon>
        <taxon>Trebouxiophyceae</taxon>
        <taxon>Chlorellales</taxon>
        <taxon>Chlorellaceae</taxon>
        <taxon>Auxenochlorella</taxon>
    </lineage>
</organism>
<name>A0A1D2ABF2_AUXPR</name>
<dbReference type="Pfam" id="PF00071">
    <property type="entry name" value="Ras"/>
    <property type="match status" value="1"/>
</dbReference>
<dbReference type="AlphaFoldDB" id="A0A1D2ABF2"/>
<accession>A0A1D2ABF2</accession>
<evidence type="ECO:0000256" key="1">
    <source>
        <dbReference type="ARBA" id="ARBA00022741"/>
    </source>
</evidence>
<dbReference type="SMART" id="SM00175">
    <property type="entry name" value="RAB"/>
    <property type="match status" value="1"/>
</dbReference>
<sequence length="372" mass="39027">MANFDLKVVLLGAQSSGKSCLLQTYVAKEWRSTLRPTYGAAFAARRYQLPNGHSVSIGAWDTSGSPAFQNVSKRFIQGADVAVAVCDLTSRPSWEKLKLWVHAAKQEQPGILIFVACSKADLVTDFAPPRPSPEAAKPSEGKGADAQGNVPRVSTHAGGDSERMRSGFQEATSQAPTVRFEDEVDGVVPETRGDLHSDGQTPDPRVVAGVSPAALDFVEVDAYCKMTGASLYVVSAKTGQGVTELFHGIVQAGAAASRASSIHSALDSRVSSIQSLQSQATLTVHGGDGAAATLAEARGREPASAPDAPASTGSAADLREFRSTGQYDANFANSPWHGEYVFDEDGLIAAQVPPGTRDAARAAGRKQACRVT</sequence>
<protein>
    <submittedName>
        <fullName evidence="3">Uncharacterized protein</fullName>
    </submittedName>
</protein>
<evidence type="ECO:0000313" key="3">
    <source>
        <dbReference type="EMBL" id="JAT76488.1"/>
    </source>
</evidence>
<feature type="region of interest" description="Disordered" evidence="2">
    <location>
        <begin position="126"/>
        <end position="176"/>
    </location>
</feature>
<dbReference type="SUPFAM" id="SSF52540">
    <property type="entry name" value="P-loop containing nucleoside triphosphate hydrolases"/>
    <property type="match status" value="1"/>
</dbReference>
<dbReference type="NCBIfam" id="TIGR00231">
    <property type="entry name" value="small_GTP"/>
    <property type="match status" value="1"/>
</dbReference>
<dbReference type="SMART" id="SM00174">
    <property type="entry name" value="RHO"/>
    <property type="match status" value="1"/>
</dbReference>
<dbReference type="EMBL" id="GDKF01002134">
    <property type="protein sequence ID" value="JAT76488.1"/>
    <property type="molecule type" value="Transcribed_RNA"/>
</dbReference>
<dbReference type="InterPro" id="IPR001806">
    <property type="entry name" value="Small_GTPase"/>
</dbReference>
<dbReference type="GO" id="GO:0003924">
    <property type="term" value="F:GTPase activity"/>
    <property type="evidence" value="ECO:0007669"/>
    <property type="project" value="InterPro"/>
</dbReference>
<dbReference type="GO" id="GO:0005525">
    <property type="term" value="F:GTP binding"/>
    <property type="evidence" value="ECO:0007669"/>
    <property type="project" value="InterPro"/>
</dbReference>